<proteinExistence type="predicted"/>
<dbReference type="InterPro" id="IPR019734">
    <property type="entry name" value="TPR_rpt"/>
</dbReference>
<comment type="caution">
    <text evidence="1">The sequence shown here is derived from an EMBL/GenBank/DDBJ whole genome shotgun (WGS) entry which is preliminary data.</text>
</comment>
<accession>A0A3N1D113</accession>
<reference evidence="1 2" key="1">
    <citation type="submission" date="2018-11" db="EMBL/GenBank/DDBJ databases">
        <title>Sequencing the genomes of 1000 actinobacteria strains.</title>
        <authorList>
            <person name="Klenk H.-P."/>
        </authorList>
    </citation>
    <scope>NUCLEOTIDE SEQUENCE [LARGE SCALE GENOMIC DNA]</scope>
    <source>
        <strain evidence="1 2">DSM 44254</strain>
    </source>
</reference>
<dbReference type="AlphaFoldDB" id="A0A3N1D113"/>
<dbReference type="SMART" id="SM00028">
    <property type="entry name" value="TPR"/>
    <property type="match status" value="2"/>
</dbReference>
<dbReference type="InterPro" id="IPR011990">
    <property type="entry name" value="TPR-like_helical_dom_sf"/>
</dbReference>
<organism evidence="1 2">
    <name type="scientific">Actinocorallia herbida</name>
    <dbReference type="NCBI Taxonomy" id="58109"/>
    <lineage>
        <taxon>Bacteria</taxon>
        <taxon>Bacillati</taxon>
        <taxon>Actinomycetota</taxon>
        <taxon>Actinomycetes</taxon>
        <taxon>Streptosporangiales</taxon>
        <taxon>Thermomonosporaceae</taxon>
        <taxon>Actinocorallia</taxon>
    </lineage>
</organism>
<name>A0A3N1D113_9ACTN</name>
<evidence type="ECO:0000313" key="1">
    <source>
        <dbReference type="EMBL" id="ROO87209.1"/>
    </source>
</evidence>
<dbReference type="Gene3D" id="1.25.40.10">
    <property type="entry name" value="Tetratricopeptide repeat domain"/>
    <property type="match status" value="1"/>
</dbReference>
<dbReference type="EMBL" id="RJKE01000001">
    <property type="protein sequence ID" value="ROO87209.1"/>
    <property type="molecule type" value="Genomic_DNA"/>
</dbReference>
<sequence>MRPLFNYDARKMPEAQKAAHLSVVYAQACGDHEGQANALNCLSTFYGYAQDGERARVYAGRALTVPELSREQEARAYSRLGRSLGLLNEKRQAMTHLDKAREVGEDLPEFRRADLVGSVGVALYEQGDFAAARSALDESVRLASSSSPFVWANYLARLVQTALRASEPDLAVELMETLGRIAPLVSSARLDTYLAEIAELSHPFRGMPEIELMRERLRVLLT</sequence>
<gene>
    <name evidence="1" type="ORF">EDD29_4803</name>
</gene>
<keyword evidence="2" id="KW-1185">Reference proteome</keyword>
<evidence type="ECO:0000313" key="2">
    <source>
        <dbReference type="Proteomes" id="UP000272400"/>
    </source>
</evidence>
<dbReference type="Proteomes" id="UP000272400">
    <property type="component" value="Unassembled WGS sequence"/>
</dbReference>
<protein>
    <submittedName>
        <fullName evidence="1">Uncharacterized protein</fullName>
    </submittedName>
</protein>
<dbReference type="SUPFAM" id="SSF48452">
    <property type="entry name" value="TPR-like"/>
    <property type="match status" value="1"/>
</dbReference>